<name>A0ABD0L5H1_9CAEN</name>
<feature type="non-terminal residue" evidence="2">
    <location>
        <position position="84"/>
    </location>
</feature>
<dbReference type="AlphaFoldDB" id="A0ABD0L5H1"/>
<sequence length="84" mass="9104">KSYNGGHVNGLAKIVWNDIDQEPKAVGPLVLGGDAMPLTEVVLINSRPAPLVSIARASRVPSPLTNPLYQAASRCRDKRRDRTD</sequence>
<keyword evidence="3" id="KW-1185">Reference proteome</keyword>
<feature type="compositionally biased region" description="Basic and acidic residues" evidence="1">
    <location>
        <begin position="74"/>
        <end position="84"/>
    </location>
</feature>
<feature type="region of interest" description="Disordered" evidence="1">
    <location>
        <begin position="62"/>
        <end position="84"/>
    </location>
</feature>
<evidence type="ECO:0000313" key="2">
    <source>
        <dbReference type="EMBL" id="KAK7494834.1"/>
    </source>
</evidence>
<reference evidence="2 3" key="1">
    <citation type="journal article" date="2023" name="Sci. Data">
        <title>Genome assembly of the Korean intertidal mud-creeper Batillaria attramentaria.</title>
        <authorList>
            <person name="Patra A.K."/>
            <person name="Ho P.T."/>
            <person name="Jun S."/>
            <person name="Lee S.J."/>
            <person name="Kim Y."/>
            <person name="Won Y.J."/>
        </authorList>
    </citation>
    <scope>NUCLEOTIDE SEQUENCE [LARGE SCALE GENOMIC DNA]</scope>
    <source>
        <strain evidence="2">Wonlab-2016</strain>
    </source>
</reference>
<gene>
    <name evidence="2" type="ORF">BaRGS_00013961</name>
</gene>
<proteinExistence type="predicted"/>
<protein>
    <submittedName>
        <fullName evidence="2">Uncharacterized protein</fullName>
    </submittedName>
</protein>
<evidence type="ECO:0000313" key="3">
    <source>
        <dbReference type="Proteomes" id="UP001519460"/>
    </source>
</evidence>
<comment type="caution">
    <text evidence="2">The sequence shown here is derived from an EMBL/GenBank/DDBJ whole genome shotgun (WGS) entry which is preliminary data.</text>
</comment>
<organism evidence="2 3">
    <name type="scientific">Batillaria attramentaria</name>
    <dbReference type="NCBI Taxonomy" id="370345"/>
    <lineage>
        <taxon>Eukaryota</taxon>
        <taxon>Metazoa</taxon>
        <taxon>Spiralia</taxon>
        <taxon>Lophotrochozoa</taxon>
        <taxon>Mollusca</taxon>
        <taxon>Gastropoda</taxon>
        <taxon>Caenogastropoda</taxon>
        <taxon>Sorbeoconcha</taxon>
        <taxon>Cerithioidea</taxon>
        <taxon>Batillariidae</taxon>
        <taxon>Batillaria</taxon>
    </lineage>
</organism>
<feature type="non-terminal residue" evidence="2">
    <location>
        <position position="1"/>
    </location>
</feature>
<dbReference type="EMBL" id="JACVVK020000080">
    <property type="protein sequence ID" value="KAK7494834.1"/>
    <property type="molecule type" value="Genomic_DNA"/>
</dbReference>
<evidence type="ECO:0000256" key="1">
    <source>
        <dbReference type="SAM" id="MobiDB-lite"/>
    </source>
</evidence>
<accession>A0ABD0L5H1</accession>
<dbReference type="Proteomes" id="UP001519460">
    <property type="component" value="Unassembled WGS sequence"/>
</dbReference>